<keyword evidence="1" id="KW-0732">Signal</keyword>
<gene>
    <name evidence="2" type="ORF">KC19_3G174300</name>
</gene>
<comment type="caution">
    <text evidence="2">The sequence shown here is derived from an EMBL/GenBank/DDBJ whole genome shotgun (WGS) entry which is preliminary data.</text>
</comment>
<dbReference type="AlphaFoldDB" id="A0A8T0IM01"/>
<organism evidence="2 3">
    <name type="scientific">Ceratodon purpureus</name>
    <name type="common">Fire moss</name>
    <name type="synonym">Dicranum purpureum</name>
    <dbReference type="NCBI Taxonomy" id="3225"/>
    <lineage>
        <taxon>Eukaryota</taxon>
        <taxon>Viridiplantae</taxon>
        <taxon>Streptophyta</taxon>
        <taxon>Embryophyta</taxon>
        <taxon>Bryophyta</taxon>
        <taxon>Bryophytina</taxon>
        <taxon>Bryopsida</taxon>
        <taxon>Dicranidae</taxon>
        <taxon>Pseudoditrichales</taxon>
        <taxon>Ditrichaceae</taxon>
        <taxon>Ceratodon</taxon>
    </lineage>
</organism>
<reference evidence="2" key="1">
    <citation type="submission" date="2020-06" db="EMBL/GenBank/DDBJ databases">
        <title>WGS assembly of Ceratodon purpureus strain R40.</title>
        <authorList>
            <person name="Carey S.B."/>
            <person name="Jenkins J."/>
            <person name="Shu S."/>
            <person name="Lovell J.T."/>
            <person name="Sreedasyam A."/>
            <person name="Maumus F."/>
            <person name="Tiley G.P."/>
            <person name="Fernandez-Pozo N."/>
            <person name="Barry K."/>
            <person name="Chen C."/>
            <person name="Wang M."/>
            <person name="Lipzen A."/>
            <person name="Daum C."/>
            <person name="Saski C.A."/>
            <person name="Payton A.C."/>
            <person name="Mcbreen J.C."/>
            <person name="Conrad R.E."/>
            <person name="Kollar L.M."/>
            <person name="Olsson S."/>
            <person name="Huttunen S."/>
            <person name="Landis J.B."/>
            <person name="Wickett N.J."/>
            <person name="Johnson M.G."/>
            <person name="Rensing S.A."/>
            <person name="Grimwood J."/>
            <person name="Schmutz J."/>
            <person name="Mcdaniel S.F."/>
        </authorList>
    </citation>
    <scope>NUCLEOTIDE SEQUENCE</scope>
    <source>
        <strain evidence="2">R40</strain>
    </source>
</reference>
<sequence length="58" mass="6839">MVSIRIWRFVLAFIRGWSSTVRICWAHVEEFSIVQHRCNTCNPSSGLVPYCRRRVQAD</sequence>
<protein>
    <recommendedName>
        <fullName evidence="4">Secreted protein</fullName>
    </recommendedName>
</protein>
<evidence type="ECO:0000256" key="1">
    <source>
        <dbReference type="SAM" id="SignalP"/>
    </source>
</evidence>
<feature type="chain" id="PRO_5035740496" description="Secreted protein" evidence="1">
    <location>
        <begin position="27"/>
        <end position="58"/>
    </location>
</feature>
<proteinExistence type="predicted"/>
<evidence type="ECO:0000313" key="3">
    <source>
        <dbReference type="Proteomes" id="UP000822688"/>
    </source>
</evidence>
<name>A0A8T0IM01_CERPU</name>
<dbReference type="EMBL" id="CM026423">
    <property type="protein sequence ID" value="KAG0583949.1"/>
    <property type="molecule type" value="Genomic_DNA"/>
</dbReference>
<feature type="signal peptide" evidence="1">
    <location>
        <begin position="1"/>
        <end position="26"/>
    </location>
</feature>
<dbReference type="Proteomes" id="UP000822688">
    <property type="component" value="Chromosome 3"/>
</dbReference>
<evidence type="ECO:0000313" key="2">
    <source>
        <dbReference type="EMBL" id="KAG0583949.1"/>
    </source>
</evidence>
<accession>A0A8T0IM01</accession>
<evidence type="ECO:0008006" key="4">
    <source>
        <dbReference type="Google" id="ProtNLM"/>
    </source>
</evidence>
<keyword evidence="3" id="KW-1185">Reference proteome</keyword>